<evidence type="ECO:0000256" key="2">
    <source>
        <dbReference type="ARBA" id="ARBA00022692"/>
    </source>
</evidence>
<evidence type="ECO:0000256" key="6">
    <source>
        <dbReference type="ARBA" id="ARBA00023157"/>
    </source>
</evidence>
<evidence type="ECO:0000313" key="16">
    <source>
        <dbReference type="Xenbase" id="XB-GENE-489232"/>
    </source>
</evidence>
<keyword evidence="8" id="KW-0325">Glycoprotein</keyword>
<dbReference type="GO" id="GO:0050852">
    <property type="term" value="P:T cell receptor signaling pathway"/>
    <property type="evidence" value="ECO:0000318"/>
    <property type="project" value="GO_Central"/>
</dbReference>
<gene>
    <name evidence="12 14 15 16" type="primary">cd28</name>
    <name evidence="14 15" type="synonym">tp44</name>
</gene>
<dbReference type="RefSeq" id="XP_012825450.1">
    <property type="nucleotide sequence ID" value="XM_012969996.3"/>
</dbReference>
<reference evidence="12" key="2">
    <citation type="submission" date="2007-09" db="EMBL/GenBank/DDBJ databases">
        <authorList>
            <consortium name="NIH - Xenopus Gene Collection (XGC) project"/>
        </authorList>
    </citation>
    <scope>NUCLEOTIDE SEQUENCE [LARGE SCALE MRNA]</scope>
    <source>
        <tissue evidence="12">Thymus</tissue>
    </source>
</reference>
<dbReference type="GO" id="GO:0042129">
    <property type="term" value="P:regulation of T cell proliferation"/>
    <property type="evidence" value="ECO:0007669"/>
    <property type="project" value="InterPro"/>
</dbReference>
<dbReference type="PRINTS" id="PR01717">
    <property type="entry name" value="CD28ANTIGEN"/>
</dbReference>
<evidence type="ECO:0000313" key="15">
    <source>
        <dbReference type="RefSeq" id="XP_012825450.1"/>
    </source>
</evidence>
<evidence type="ECO:0000313" key="14">
    <source>
        <dbReference type="RefSeq" id="NP_001103519.1"/>
    </source>
</evidence>
<keyword evidence="7" id="KW-0675">Receptor</keyword>
<feature type="transmembrane region" description="Helical" evidence="10">
    <location>
        <begin position="149"/>
        <end position="173"/>
    </location>
</feature>
<dbReference type="CTD" id="940"/>
<dbReference type="OrthoDB" id="8654606at2759"/>
<dbReference type="OMA" id="YSHQLQF"/>
<dbReference type="DNASU" id="100126210"/>
<feature type="signal peptide" evidence="11">
    <location>
        <begin position="1"/>
        <end position="17"/>
    </location>
</feature>
<dbReference type="InterPro" id="IPR040216">
    <property type="entry name" value="CTLA4/CD28"/>
</dbReference>
<dbReference type="SMR" id="A8E5W7"/>
<evidence type="ECO:0000256" key="9">
    <source>
        <dbReference type="ARBA" id="ARBA00023319"/>
    </source>
</evidence>
<dbReference type="Gene3D" id="2.60.40.10">
    <property type="entry name" value="Immunoglobulins"/>
    <property type="match status" value="1"/>
</dbReference>
<evidence type="ECO:0000256" key="7">
    <source>
        <dbReference type="ARBA" id="ARBA00023170"/>
    </source>
</evidence>
<dbReference type="RefSeq" id="NP_001103519.1">
    <property type="nucleotide sequence ID" value="NM_001110049.1"/>
</dbReference>
<dbReference type="InterPro" id="IPR013783">
    <property type="entry name" value="Ig-like_fold"/>
</dbReference>
<evidence type="ECO:0000256" key="1">
    <source>
        <dbReference type="ARBA" id="ARBA00004479"/>
    </source>
</evidence>
<dbReference type="Xenbase" id="XB-GENE-489232">
    <property type="gene designation" value="cd28"/>
</dbReference>
<dbReference type="GeneID" id="100126210"/>
<keyword evidence="5 10" id="KW-0472">Membrane</keyword>
<keyword evidence="9" id="KW-0393">Immunoglobulin domain</keyword>
<organism evidence="12">
    <name type="scientific">Xenopus tropicalis</name>
    <name type="common">Western clawed frog</name>
    <name type="synonym">Silurana tropicalis</name>
    <dbReference type="NCBI Taxonomy" id="8364"/>
    <lineage>
        <taxon>Eukaryota</taxon>
        <taxon>Metazoa</taxon>
        <taxon>Chordata</taxon>
        <taxon>Craniata</taxon>
        <taxon>Vertebrata</taxon>
        <taxon>Euteleostomi</taxon>
        <taxon>Amphibia</taxon>
        <taxon>Batrachia</taxon>
        <taxon>Anura</taxon>
        <taxon>Pipoidea</taxon>
        <taxon>Pipidae</taxon>
        <taxon>Xenopodinae</taxon>
        <taxon>Xenopus</taxon>
        <taxon>Silurana</taxon>
    </lineage>
</organism>
<reference evidence="14 15" key="3">
    <citation type="submission" date="2025-04" db="UniProtKB">
        <authorList>
            <consortium name="RefSeq"/>
        </authorList>
    </citation>
    <scope>IDENTIFICATION</scope>
    <source>
        <strain evidence="15">Nigerian</strain>
        <tissue evidence="15">Liver and blood</tissue>
    </source>
</reference>
<dbReference type="PhylomeDB" id="A8E5W7"/>
<dbReference type="GO" id="GO:0009897">
    <property type="term" value="C:external side of plasma membrane"/>
    <property type="evidence" value="ECO:0000318"/>
    <property type="project" value="GO_Central"/>
</dbReference>
<dbReference type="PANTHER" id="PTHR11494">
    <property type="entry name" value="CYTOTOXIC T-LYMPHOCYTE PROTEIN"/>
    <property type="match status" value="1"/>
</dbReference>
<dbReference type="Proteomes" id="UP000008143">
    <property type="component" value="Chromosome 9"/>
</dbReference>
<dbReference type="KEGG" id="xtr:100126210"/>
<evidence type="ECO:0000256" key="11">
    <source>
        <dbReference type="SAM" id="SignalP"/>
    </source>
</evidence>
<dbReference type="FunFam" id="2.60.40.10:FF:000874">
    <property type="entry name" value="Inducible T-cell costimulator"/>
    <property type="match status" value="1"/>
</dbReference>
<dbReference type="HOGENOM" id="CLU_085095_0_0_1"/>
<evidence type="ECO:0000313" key="12">
    <source>
        <dbReference type="EMBL" id="AAI53746.1"/>
    </source>
</evidence>
<evidence type="ECO:0000256" key="10">
    <source>
        <dbReference type="SAM" id="Phobius"/>
    </source>
</evidence>
<evidence type="ECO:0000256" key="4">
    <source>
        <dbReference type="ARBA" id="ARBA00022989"/>
    </source>
</evidence>
<keyword evidence="6" id="KW-1015">Disulfide bond</keyword>
<dbReference type="PANTHER" id="PTHR11494:SF7">
    <property type="entry name" value="T-CELL-SPECIFIC SURFACE GLYCOPROTEIN CD28"/>
    <property type="match status" value="1"/>
</dbReference>
<dbReference type="PaxDb" id="8364-ENSXETP00000058479"/>
<proteinExistence type="evidence at transcript level"/>
<sequence length="210" mass="23888">MCLWMAFLLSCITVTECTDSSETQQQVVLVAVKQIEITFPSNFKDNKESRVSLLRGVKKSITVCSGSFNSSYQSFESNAYQSIRCIGIPTENKITFHLSGLTENHTDIYFFRKEDMYPPPYTCYQDNGTVIHVKELVAPVKDPLPQPQWPLLVAIGVMAAYSLTITAAFFYILKKGRRTRVLQSEYINVVPRRPKCHQPYAPAPVHCRPR</sequence>
<keyword evidence="3 11" id="KW-0732">Signal</keyword>
<reference evidence="14" key="1">
    <citation type="journal article" date="2002" name="Dev. Dyn.">
        <title>Genetic and genomic tools for Xenopus research: The NIH Xenopus initiative.</title>
        <authorList>
            <person name="Klein S.L."/>
            <person name="Strausberg R.L."/>
            <person name="Wagner L."/>
            <person name="Pontius J."/>
            <person name="Clifton S.W."/>
            <person name="Richardson P."/>
        </authorList>
    </citation>
    <scope>NUCLEOTIDE SEQUENCE</scope>
</reference>
<comment type="subcellular location">
    <subcellularLocation>
        <location evidence="1">Membrane</location>
        <topology evidence="1">Single-pass type I membrane protein</topology>
    </subcellularLocation>
</comment>
<dbReference type="STRING" id="8364.ENSXETP00000024568"/>
<keyword evidence="4 10" id="KW-1133">Transmembrane helix</keyword>
<keyword evidence="13" id="KW-1185">Reference proteome</keyword>
<evidence type="ECO:0000256" key="8">
    <source>
        <dbReference type="ARBA" id="ARBA00023180"/>
    </source>
</evidence>
<name>A8E5W7_XENTR</name>
<keyword evidence="2 10" id="KW-0812">Transmembrane</keyword>
<evidence type="ECO:0000256" key="5">
    <source>
        <dbReference type="ARBA" id="ARBA00023136"/>
    </source>
</evidence>
<dbReference type="GO" id="GO:0006955">
    <property type="term" value="P:immune response"/>
    <property type="evidence" value="ECO:0007669"/>
    <property type="project" value="InterPro"/>
</dbReference>
<evidence type="ECO:0000313" key="13">
    <source>
        <dbReference type="Proteomes" id="UP000008143"/>
    </source>
</evidence>
<dbReference type="InterPro" id="IPR008093">
    <property type="entry name" value="CD28"/>
</dbReference>
<feature type="chain" id="PRO_5033207350" evidence="11 14">
    <location>
        <begin position="18"/>
        <end position="210"/>
    </location>
</feature>
<dbReference type="eggNOG" id="ENOG502SAVP">
    <property type="taxonomic scope" value="Eukaryota"/>
</dbReference>
<accession>A8E5W7</accession>
<dbReference type="EMBL" id="BC153745">
    <property type="protein sequence ID" value="AAI53746.1"/>
    <property type="molecule type" value="mRNA"/>
</dbReference>
<protein>
    <submittedName>
        <fullName evidence="12">Cd28 protein</fullName>
    </submittedName>
    <submittedName>
        <fullName evidence="15">T-cell-specific surface glycoprotein CD28 isoform X1</fullName>
    </submittedName>
    <submittedName>
        <fullName evidence="14">T-cell-specific surface glycoprotein CD28 precursor</fullName>
    </submittedName>
</protein>
<dbReference type="AlphaFoldDB" id="A8E5W7"/>
<evidence type="ECO:0000256" key="3">
    <source>
        <dbReference type="ARBA" id="ARBA00022729"/>
    </source>
</evidence>
<dbReference type="AGR" id="Xenbase:XB-GENE-489232"/>